<feature type="compositionally biased region" description="Polar residues" evidence="9">
    <location>
        <begin position="414"/>
        <end position="437"/>
    </location>
</feature>
<evidence type="ECO:0000256" key="9">
    <source>
        <dbReference type="SAM" id="MobiDB-lite"/>
    </source>
</evidence>
<evidence type="ECO:0000259" key="10">
    <source>
        <dbReference type="PROSITE" id="PS50132"/>
    </source>
</evidence>
<dbReference type="Pfam" id="PF00615">
    <property type="entry name" value="RGS"/>
    <property type="match status" value="1"/>
</dbReference>
<dbReference type="GO" id="GO:0005886">
    <property type="term" value="C:plasma membrane"/>
    <property type="evidence" value="ECO:0007669"/>
    <property type="project" value="TreeGrafter"/>
</dbReference>
<dbReference type="PROSITE" id="PS50841">
    <property type="entry name" value="DIX"/>
    <property type="match status" value="1"/>
</dbReference>
<dbReference type="PROSITE" id="PS50132">
    <property type="entry name" value="RGS"/>
    <property type="match status" value="1"/>
</dbReference>
<feature type="domain" description="DIX" evidence="11">
    <location>
        <begin position="892"/>
        <end position="974"/>
    </location>
</feature>
<evidence type="ECO:0000256" key="4">
    <source>
        <dbReference type="ARBA" id="ARBA00022687"/>
    </source>
</evidence>
<dbReference type="InterPro" id="IPR044926">
    <property type="entry name" value="RGS_subdomain_2"/>
</dbReference>
<reference evidence="12 13" key="1">
    <citation type="submission" date="2019-04" db="EMBL/GenBank/DDBJ databases">
        <title>Chromosome genome assembly for Takifugu flavidus.</title>
        <authorList>
            <person name="Xiao S."/>
        </authorList>
    </citation>
    <scope>NUCLEOTIDE SEQUENCE [LARGE SCALE GENOMIC DNA]</scope>
    <source>
        <strain evidence="12">HTHZ2018</strain>
        <tissue evidence="12">Muscle</tissue>
    </source>
</reference>
<dbReference type="SUPFAM" id="SSF48097">
    <property type="entry name" value="Regulator of G-protein signaling, RGS"/>
    <property type="match status" value="1"/>
</dbReference>
<evidence type="ECO:0000313" key="13">
    <source>
        <dbReference type="Proteomes" id="UP000324091"/>
    </source>
</evidence>
<evidence type="ECO:0000256" key="2">
    <source>
        <dbReference type="ARBA" id="ARBA00022490"/>
    </source>
</evidence>
<dbReference type="GO" id="GO:0008013">
    <property type="term" value="F:beta-catenin binding"/>
    <property type="evidence" value="ECO:0007669"/>
    <property type="project" value="TreeGrafter"/>
</dbReference>
<dbReference type="CDD" id="cd11582">
    <property type="entry name" value="Axin_TNKS_binding"/>
    <property type="match status" value="1"/>
</dbReference>
<dbReference type="SMART" id="SM00021">
    <property type="entry name" value="DAX"/>
    <property type="match status" value="1"/>
</dbReference>
<dbReference type="InterPro" id="IPR038207">
    <property type="entry name" value="DIX_dom_sf"/>
</dbReference>
<feature type="region of interest" description="Disordered" evidence="9">
    <location>
        <begin position="751"/>
        <end position="780"/>
    </location>
</feature>
<dbReference type="GO" id="GO:0005737">
    <property type="term" value="C:cytoplasm"/>
    <property type="evidence" value="ECO:0007669"/>
    <property type="project" value="UniProtKB-SubCell"/>
</dbReference>
<dbReference type="GO" id="GO:0070602">
    <property type="term" value="P:regulation of centromeric sister chromatid cohesion"/>
    <property type="evidence" value="ECO:0007669"/>
    <property type="project" value="TreeGrafter"/>
</dbReference>
<comment type="subcellular location">
    <subcellularLocation>
        <location evidence="1">Cytoplasm</location>
    </subcellularLocation>
</comment>
<dbReference type="Gene3D" id="1.10.167.10">
    <property type="entry name" value="Regulator of G-protein Signalling 4, domain 2"/>
    <property type="match status" value="1"/>
</dbReference>
<dbReference type="GO" id="GO:0090090">
    <property type="term" value="P:negative regulation of canonical Wnt signaling pathway"/>
    <property type="evidence" value="ECO:0007669"/>
    <property type="project" value="InterPro"/>
</dbReference>
<feature type="region of interest" description="Disordered" evidence="9">
    <location>
        <begin position="414"/>
        <end position="445"/>
    </location>
</feature>
<protein>
    <submittedName>
        <fullName evidence="12">Axin-2 Axis inhibition protein 2</fullName>
    </submittedName>
</protein>
<dbReference type="GO" id="GO:0031625">
    <property type="term" value="F:ubiquitin protein ligase binding"/>
    <property type="evidence" value="ECO:0007669"/>
    <property type="project" value="TreeGrafter"/>
</dbReference>
<dbReference type="InterPro" id="IPR016137">
    <property type="entry name" value="RGS"/>
</dbReference>
<dbReference type="FunFam" id="2.40.240.130:FF:000002">
    <property type="entry name" value="Axin 1"/>
    <property type="match status" value="1"/>
</dbReference>
<feature type="region of interest" description="Disordered" evidence="9">
    <location>
        <begin position="24"/>
        <end position="45"/>
    </location>
</feature>
<dbReference type="GO" id="GO:0030877">
    <property type="term" value="C:beta-catenin destruction complex"/>
    <property type="evidence" value="ECO:0007669"/>
    <property type="project" value="TreeGrafter"/>
</dbReference>
<dbReference type="GO" id="GO:0032436">
    <property type="term" value="P:positive regulation of proteasomal ubiquitin-dependent protein catabolic process"/>
    <property type="evidence" value="ECO:0007669"/>
    <property type="project" value="TreeGrafter"/>
</dbReference>
<dbReference type="GO" id="GO:0016055">
    <property type="term" value="P:Wnt signaling pathway"/>
    <property type="evidence" value="ECO:0007669"/>
    <property type="project" value="UniProtKB-KW"/>
</dbReference>
<dbReference type="InterPro" id="IPR032101">
    <property type="entry name" value="Axin_TNKS-bd"/>
</dbReference>
<gene>
    <name evidence="12" type="ORF">D4764_18G0007660</name>
</gene>
<dbReference type="EMBL" id="RHFK02000010">
    <property type="protein sequence ID" value="TWW69960.1"/>
    <property type="molecule type" value="Genomic_DNA"/>
</dbReference>
<dbReference type="Pfam" id="PF00778">
    <property type="entry name" value="DIX"/>
    <property type="match status" value="1"/>
</dbReference>
<evidence type="ECO:0000256" key="7">
    <source>
        <dbReference type="PROSITE-ProRule" id="PRU00069"/>
    </source>
</evidence>
<dbReference type="GO" id="GO:0009950">
    <property type="term" value="P:dorsal/ventral axis specification"/>
    <property type="evidence" value="ECO:0007669"/>
    <property type="project" value="UniProtKB-ARBA"/>
</dbReference>
<dbReference type="PRINTS" id="PR01301">
    <property type="entry name" value="RGSPROTEIN"/>
</dbReference>
<dbReference type="Proteomes" id="UP000324091">
    <property type="component" value="Chromosome 18"/>
</dbReference>
<keyword evidence="3" id="KW-0597">Phosphoprotein</keyword>
<feature type="coiled-coil region" evidence="8">
    <location>
        <begin position="502"/>
        <end position="529"/>
    </location>
</feature>
<dbReference type="FunFam" id="1.10.167.10:FF:000003">
    <property type="entry name" value="Axin 1"/>
    <property type="match status" value="1"/>
</dbReference>
<feature type="domain" description="RGS" evidence="10">
    <location>
        <begin position="158"/>
        <end position="277"/>
    </location>
</feature>
<dbReference type="SUPFAM" id="SSF54236">
    <property type="entry name" value="Ubiquitin-like"/>
    <property type="match status" value="1"/>
</dbReference>
<dbReference type="Gene3D" id="2.40.240.130">
    <property type="match status" value="1"/>
</dbReference>
<keyword evidence="13" id="KW-1185">Reference proteome</keyword>
<dbReference type="Gene3D" id="1.10.196.10">
    <property type="match status" value="1"/>
</dbReference>
<keyword evidence="8" id="KW-0175">Coiled coil</keyword>
<dbReference type="InterPro" id="IPR036305">
    <property type="entry name" value="RGS_sf"/>
</dbReference>
<evidence type="ECO:0000256" key="3">
    <source>
        <dbReference type="ARBA" id="ARBA00022553"/>
    </source>
</evidence>
<dbReference type="CDD" id="cd08707">
    <property type="entry name" value="RGS_Axin"/>
    <property type="match status" value="1"/>
</dbReference>
<feature type="region of interest" description="Disordered" evidence="9">
    <location>
        <begin position="88"/>
        <end position="152"/>
    </location>
</feature>
<feature type="compositionally biased region" description="Polar residues" evidence="9">
    <location>
        <begin position="760"/>
        <end position="777"/>
    </location>
</feature>
<evidence type="ECO:0000256" key="8">
    <source>
        <dbReference type="SAM" id="Coils"/>
    </source>
</evidence>
<dbReference type="InterPro" id="IPR014936">
    <property type="entry name" value="Axin_b-cat-bd"/>
</dbReference>
<dbReference type="GO" id="GO:0060090">
    <property type="term" value="F:molecular adaptor activity"/>
    <property type="evidence" value="ECO:0007669"/>
    <property type="project" value="TreeGrafter"/>
</dbReference>
<evidence type="ECO:0000313" key="12">
    <source>
        <dbReference type="EMBL" id="TWW69960.1"/>
    </source>
</evidence>
<evidence type="ECO:0000256" key="6">
    <source>
        <dbReference type="ARBA" id="ARBA00022843"/>
    </source>
</evidence>
<dbReference type="InterPro" id="IPR001158">
    <property type="entry name" value="DIX"/>
</dbReference>
<dbReference type="SMART" id="SM00315">
    <property type="entry name" value="RGS"/>
    <property type="match status" value="1"/>
</dbReference>
<comment type="caution">
    <text evidence="12">The sequence shown here is derived from an EMBL/GenBank/DDBJ whole genome shotgun (WGS) entry which is preliminary data.</text>
</comment>
<dbReference type="GO" id="GO:0070411">
    <property type="term" value="F:I-SMAD binding"/>
    <property type="evidence" value="ECO:0007669"/>
    <property type="project" value="TreeGrafter"/>
</dbReference>
<name>A0A5C6NV31_9TELE</name>
<keyword evidence="4 7" id="KW-0879">Wnt signaling pathway</keyword>
<dbReference type="AlphaFoldDB" id="A0A5C6NV31"/>
<dbReference type="InterPro" id="IPR029071">
    <property type="entry name" value="Ubiquitin-like_domsf"/>
</dbReference>
<keyword evidence="2" id="KW-0963">Cytoplasm</keyword>
<feature type="region of interest" description="Disordered" evidence="9">
    <location>
        <begin position="824"/>
        <end position="844"/>
    </location>
</feature>
<feature type="compositionally biased region" description="Polar residues" evidence="9">
    <location>
        <begin position="28"/>
        <end position="45"/>
    </location>
</feature>
<dbReference type="GO" id="GO:0005634">
    <property type="term" value="C:nucleus"/>
    <property type="evidence" value="ECO:0007669"/>
    <property type="project" value="TreeGrafter"/>
</dbReference>
<evidence type="ECO:0000259" key="11">
    <source>
        <dbReference type="PROSITE" id="PS50841"/>
    </source>
</evidence>
<dbReference type="InterPro" id="IPR024066">
    <property type="entry name" value="RGS_subdom1/3"/>
</dbReference>
<proteinExistence type="predicted"/>
<sequence length="974" mass="106169">MCGAALGPAVNTAPTVAALRGNGDLHASSRTAPTPSTAPVCPTATSNQLPARLSKRVRRSQLEARRSHAPAAVGAMSQAIADHITSSFREDAPRPPVPGEEGEAPCYPGKVGMMKPRELPKAAALGSLGSSRRRNEDGLGEPEGSASPDSPLSRWTKSLHSLLGDQDGALLFRTFLEREKCVDTLDFWFACNGFRQMDLKDTKTQRVAKAIYKRYIENSGVVARQLKPATKTFIRDNIKKQHIDSAMFDQAQTEIQADMEENAYQMFLTSDVYLEYVRTGGENPNHVNPNGLGDLKAVCGYLPTLNEEEEWSCDFKAKALAVGLSAKTLKAPGSIREMEVLEQSYRVDKSVPSPFPYAGMSPPIPLHPFWDTRCLSLAPTLWREPEPSGRWMLRKGSYARGDAFAACRVGSLAPVSSTNDSEVSSDALTDDSMSLTDGSVDGVPPYKLASRKHQHREMQRNMKMNSQVSMPAFPRTRRPPKEMVPMKPAEFAAQLISRLESLKRKRDTISSLEERLQQIQEEEEREDADVVPSVPLLSPHPLTLLPGSSDEDPQAILDDHLSRVLKTPGCQSPVVICRSPRSSSPEQKSFARPGFGFKSLVRTGPSSSCVSSSDQGAITLALGPNRTLVSRQSTKHIHHHYIHHHASPKTKEQIEREAALRVHALCTGGGGGECPPCPPYQRSRSLGREICGAVSTSANMGRSSSLSRRVCRSGAEDGVAERCVEDCGPLQLPSGTTDPAQNVLQWILESKRQSRHKSHSNQSNRKAFGGSSAQTHTWGGGGSCGHLRGHQPAQPFVQDPAMPPLPPPNTLAQLEEACRRLEEVSTKTTKQRGSLSALQPERSHVVPVQGEGAVPSSQATSAPAGLLAASPSLLSEDRQECKKGLGSHGSSGAETVVTYFFCGEEIPYRRTMSSHSLTLGHFKEQLRKKGNYRYYFKKASDEFECGAVFEEVSDDGSLLPTYEGKILGKVERME</sequence>
<evidence type="ECO:0000256" key="1">
    <source>
        <dbReference type="ARBA" id="ARBA00004496"/>
    </source>
</evidence>
<feature type="compositionally biased region" description="Polar residues" evidence="9">
    <location>
        <begin position="826"/>
        <end position="837"/>
    </location>
</feature>
<accession>A0A5C6NV31</accession>
<evidence type="ECO:0000256" key="5">
    <source>
        <dbReference type="ARBA" id="ARBA00022765"/>
    </source>
</evidence>
<dbReference type="Pfam" id="PF08833">
    <property type="entry name" value="Axin_b-cat_bind"/>
    <property type="match status" value="1"/>
</dbReference>
<organism evidence="12 13">
    <name type="scientific">Takifugu flavidus</name>
    <name type="common">sansaifugu</name>
    <dbReference type="NCBI Taxonomy" id="433684"/>
    <lineage>
        <taxon>Eukaryota</taxon>
        <taxon>Metazoa</taxon>
        <taxon>Chordata</taxon>
        <taxon>Craniata</taxon>
        <taxon>Vertebrata</taxon>
        <taxon>Euteleostomi</taxon>
        <taxon>Actinopterygii</taxon>
        <taxon>Neopterygii</taxon>
        <taxon>Teleostei</taxon>
        <taxon>Neoteleostei</taxon>
        <taxon>Acanthomorphata</taxon>
        <taxon>Eupercaria</taxon>
        <taxon>Tetraodontiformes</taxon>
        <taxon>Tetradontoidea</taxon>
        <taxon>Tetraodontidae</taxon>
        <taxon>Takifugu</taxon>
    </lineage>
</organism>
<dbReference type="InterPro" id="IPR043581">
    <property type="entry name" value="Axin-like"/>
</dbReference>
<keyword evidence="6" id="KW-0832">Ubl conjugation</keyword>
<dbReference type="PANTHER" id="PTHR46102">
    <property type="entry name" value="AXIN"/>
    <property type="match status" value="1"/>
</dbReference>
<dbReference type="Pfam" id="PF16646">
    <property type="entry name" value="AXIN1_TNKS_BD"/>
    <property type="match status" value="1"/>
</dbReference>
<dbReference type="GO" id="GO:0048468">
    <property type="term" value="P:cell development"/>
    <property type="evidence" value="ECO:0007669"/>
    <property type="project" value="TreeGrafter"/>
</dbReference>
<dbReference type="PANTHER" id="PTHR46102:SF1">
    <property type="entry name" value="AXIN-2"/>
    <property type="match status" value="1"/>
</dbReference>
<dbReference type="GO" id="GO:0019901">
    <property type="term" value="F:protein kinase binding"/>
    <property type="evidence" value="ECO:0007669"/>
    <property type="project" value="TreeGrafter"/>
</dbReference>
<keyword evidence="5" id="KW-0013">ADP-ribosylation</keyword>